<feature type="domain" description="HECT" evidence="9">
    <location>
        <begin position="3326"/>
        <end position="3652"/>
    </location>
</feature>
<protein>
    <recommendedName>
        <fullName evidence="3">HECT-type E3 ubiquitin transferase</fullName>
        <ecNumber evidence="3">2.3.2.26</ecNumber>
    </recommendedName>
</protein>
<feature type="compositionally biased region" description="Basic and acidic residues" evidence="8">
    <location>
        <begin position="2315"/>
        <end position="2342"/>
    </location>
</feature>
<feature type="compositionally biased region" description="Basic and acidic residues" evidence="8">
    <location>
        <begin position="662"/>
        <end position="675"/>
    </location>
</feature>
<dbReference type="PROSITE" id="PS50237">
    <property type="entry name" value="HECT"/>
    <property type="match status" value="1"/>
</dbReference>
<dbReference type="Gene3D" id="3.30.2410.10">
    <property type="entry name" value="Hect, E3 ligase catalytic domain"/>
    <property type="match status" value="1"/>
</dbReference>
<dbReference type="Pfam" id="PF00632">
    <property type="entry name" value="HECT"/>
    <property type="match status" value="1"/>
</dbReference>
<sequence>MNGSILIFLKSKNKNEKVLDNLPIDDEREVDDETLQTQLESFLNYQEDEGKLELSKLHQGDYLFQFYMLKLEKRINIIRKTYEEGPWNGVESIKLIEKQDIGIIVILRNLISILETLVELFSERINALKIETDRFNNVVQLLLYCDNLEINYLVLKFIVFAESNQVLKTVDSCRLMESYYLYFINIWRQRYPYVAEIFKNEKFYKDTGAKPIGNDVQGDQAFYENPGKEVFKLEINSVKKEYSDFFSSYYQTQQLFAKDNVQSPPNKITPLFVNVMLTLRLAKNFSAIKNRALIAGIQCYSFVGGQRYITCIDALKKFHLNKDYRLLYAMKNFPYPDFQLDMLWCLVFIRDSQAQILNLEEDTNIEFENRFVDDFKAKYLNEDQTDFVENVKFDDVARYFEQFTGIYKSIKVDLLNKLGTKNSPHLAKLEQECNDLLDTLIKYYALAINRLVREIKQAHDEDSINRSGNVMNLFRLFYVNSYFFEINSEIIGKEAVPIIEAVKELYLSVINFHEEAQNPELPFNALHYFRFINHRLLATRGIFKNEIKEFLTSKTFFDSCYKGYKSDNQVGKIGAQIIFYHCDILSKVFLSNNDDERFQNTAEVVASYLQYNNLQLKAFSPANMVLNAFIKKYGDNLQMAQLVEKVNYTRFCFSHLRLDQAKEDPDQQEDEKTVDENGEETSNKKNANNLLSSDIIDASFNRFTNKFVAYFNQFLDEKIPILQEDRAFETAVMEKFPNFTRNAYVRSFVESLISTNAFRASQFQSAFFQNFINILSKVPSFISESDCLNLIRRSLELVHYCSVDFKITLLYYLNIPQDSKLLIEENKEKIPMLHVFIQLFVELIDKNENTLTFLPYQGVNKNWILGQRNSLSIGDHANILINNYDAQNIASLTLVKQLCTLYGLFKTQTKQIIKDKVKLSNESLNAFILKARKCLPDLIATHIPQKVKYYVSKMDFNFEYNFIKTSQNPQVKKSVLTYLYSAFLYKGSEKQESNKYVISRTFMGDVDAFHSIKKGLEKYFVGLNQQLLKVCWEQKENRLIIDDLSSSINQSILANVLTGQIRTDNIREAFQDLATNLVAEQEIRKSINYGSLNATFDQSEYYKKLSDLTNNILIVFRKFKINLEILKILKDDSNITRETWYKYQFLILSMVFIRWWFFVLQNKKSTAQITLDELLMGISPTQSLISQPEILKVLILDSKDKLKNSLAKDHCIQFFINAVNIRHFFLSNTYDGSYDLEFSNYAQLDGAPPAARQFIGQYLARLFGEISRTGIALISEETKAIASTILYLQLKDERVQVAASCTYLQQIVIDLFKEYDPNFQPQLYPPTDLFISMKLNKAVDQLPDGMKVFIECLKKEIVNTPQINRAPLIGSLVFVIIDIINKYEAWIIKFATYNRTNIVQFFIKIFEIYLDYLNISPQNLKHQIVNVSNMFKMLNIWFTQLSVYLRECSRVSETQIEKQVFVTLIKLSTQTLDRIIDYLEANLFKEYSKYSKVFSPYPILRNLLTFIAYSINKLKYVEINLDEQFAQLIKVLFRFSSIYYDDFIFERVNGSKNTNNLWTPLMRCFELVFTFQKENFIKTCIEIRIKNSLYLSLEKRFKQYWSLKEIDNKKIIQKDMLENGRCLRQVVATLFEGLPEDQIEFQEDYEPEQELLPEIIRDADEPKEGEEEGQEKKEGEEEEEAGGEQPAAEEQQAQAAQEQENEEGEKAQENEDIVEKQEGEEEEGEQQQQEVEEREQQQEEQEQEEAEVVINIGQPEGRDEASGSEEQNSNNQNNEENEDDFVDADDSEDDEYKSNLGKSAKAEESQKIQNNRKIRFKFYQNTAIQSSKVVKLNVIQKQIIDLLIDLIEQRINDSYNQSKEKQNSSETSLFNIYYLEYPFAIKLLQMFMQKYPLTIPYILEKRIKIPEFSIFKKNNIISFLDFLIVGGSISEFTSNQILETLFKINYSYVEAKKAAEGEEEEEQEEPPQEQNEENEEGSPSSKPPIKKKPKAIPIIGSAEYYFRIVIERNITWIKKIIETKNFINLESCFTILYGLVSSLRSFFEDYNIYISTDQYKKILSILVYLIKRCANQQELFKLISIDVFGLMKECLQTLPKRIFKDRNINVEYETVLDYLSYYINRNMLSYFEKEKGLELEKSSQFNYTDIYGAINQNTKLINPEILQVRYQLSTIGPLNNNSSIYDKPDLKNQKDSTDVTKELLEEEKAFEGLFCKQGVIQSIDEMYYAHHEQFTHGLQALYDFYNAYPNLFAKKEHTQTFIYCLSHLYVVLRRQTEFEKQDYGLLETVYHHRPTKLSQFEILDEIIFKEINEENRIKQKEKEEQDRLKKEQEQNKDKQEGNDKKSVSKSAEVPPQVHRNPPAVQANSANNQAVAGPFQNLLNVNPFAQNMNLLQNAIRQAQEAVQIFADRYSTSQRTTTGTTNSHSIQSTQGTTDTHVSVFDFTSMGYPANALELYKIDENAFLAANIDQKTELLREGKKKYQLLQKLQFVVEREKDILEKFMQKINAQIYDAEQDPNSLPKFNEDGTIQNQEELEEEAHGSASATGIKSGTSKKKNIPHIPDSLKVYIQQNIIDFFNDLKPKEQRVQALSWDQELVDQMPQPIQTKVQNIREELKNKFKQFEVKKEVAKDNSIENENEEIQDLEDDINTDKIEDNLLYPTMEKNASVDRVLKHQNLLLEMVPTFDDEFLLKLFEALHIFTDKNKLYSHKSVVELLGIICQNPYNAYRIVDLISFLLFLYPRRSKITNESLNQNNLMQLIEMPILLLDKQVSYRAEVDVKYWKCANYISVLHELLVYNQCHVLYGLQDYPINSLEEYKIQVGRSESHSKLQTIAVQFRPFDHLKDVKLGNLIKGQKDGIPLNQLVSFAQKWIAQDKNLYNNVLSYSYSESSYQLITEPFDKFNQIFYQQIQYNGQIKANYDNKYPVLYRPWKELNMEELMESFTQEIPNDLAKKKRISESSSFTLLQDKCKVFTIYLDFVKQYMRISIKKLHPELKRLQAAFIHKRTQIKQNRGFDDLNDEAVTLNDILDYNDFLVKFKNFLQSDMEVFKKSIKDLTVFFKIALKEELKQILDEYKLRLSEDGPEAAIEWFKEEKNKITLRMLQDVRQVLLVEDPSVMSFFFDLLQFMIQSVNYAWSLQDFIIPSYSYFDYPLKCILTLYDFLYPDEKKKKLNPAEEFGGEDIPDDSLPQLSKLITKAPDDMMDSIGLGQSMTRTMTALMSASSSKNFSGVDMTQLYDLILRELNKLIQYLINSYDVKSKKKWVEISNIIAVDVKSSRRLDAEKKMAKAATFAKFIAKKKTKGAERKIYINCQREQCWQSSLGDLMNYPPNVFVVQKFDVVFEGESGIDQGGLTREWIVLALNDILDPQKGLFKLSSNGVTMQPSPTSFLVPNHLTHFRFAGRLIAKGLIEKLDFEVDFTKSFLKHILHKTLFISDLEDIDPDEANNLLWILDHDVTDLCLTHSIDRVVLGQNYTLDLIPNGRNIEVTEQNKKEYVKQIAHFKMTEEIKEQIQSFLKGFYEILPQRSLKYMNEQELGLLLSGVKKIDVDDMKKHMRYYRYNKDSQIIQWFFEVMNEYDEDQRSLFLFFVTGSFKVPFGGFKNLQLEIAKIDNKNNLPVAHTCTKSLDLPEYDSKEILKEKLTIAIQEGKQGFHIA</sequence>
<evidence type="ECO:0000256" key="5">
    <source>
        <dbReference type="ARBA" id="ARBA00022786"/>
    </source>
</evidence>
<comment type="catalytic activity">
    <reaction evidence="1">
        <text>S-ubiquitinyl-[E2 ubiquitin-conjugating enzyme]-L-cysteine + [acceptor protein]-L-lysine = [E2 ubiquitin-conjugating enzyme]-L-cysteine + N(6)-ubiquitinyl-[acceptor protein]-L-lysine.</text>
        <dbReference type="EC" id="2.3.2.26"/>
    </reaction>
</comment>
<dbReference type="EC" id="2.3.2.26" evidence="3"/>
<dbReference type="GO" id="GO:0016567">
    <property type="term" value="P:protein ubiquitination"/>
    <property type="evidence" value="ECO:0007669"/>
    <property type="project" value="TreeGrafter"/>
</dbReference>
<feature type="region of interest" description="Disordered" evidence="8">
    <location>
        <begin position="2315"/>
        <end position="2360"/>
    </location>
</feature>
<evidence type="ECO:0000313" key="10">
    <source>
        <dbReference type="EMBL" id="EAR83846.2"/>
    </source>
</evidence>
<dbReference type="FunFam" id="3.30.2160.10:FF:000001">
    <property type="entry name" value="E3 ubiquitin-protein ligase NEDD4-like"/>
    <property type="match status" value="1"/>
</dbReference>
<feature type="compositionally biased region" description="Acidic residues" evidence="8">
    <location>
        <begin position="1718"/>
        <end position="1747"/>
    </location>
</feature>
<dbReference type="GeneID" id="7828011"/>
<dbReference type="EMBL" id="GG662544">
    <property type="protein sequence ID" value="EAR83846.2"/>
    <property type="molecule type" value="Genomic_DNA"/>
</dbReference>
<feature type="region of interest" description="Disordered" evidence="8">
    <location>
        <begin position="1656"/>
        <end position="1806"/>
    </location>
</feature>
<dbReference type="InterPro" id="IPR035983">
    <property type="entry name" value="Hect_E3_ubiquitin_ligase"/>
</dbReference>
<feature type="coiled-coil region" evidence="7">
    <location>
        <begin position="2609"/>
        <end position="2651"/>
    </location>
</feature>
<keyword evidence="7" id="KW-0175">Coiled coil</keyword>
<keyword evidence="4 10" id="KW-0808">Transferase</keyword>
<dbReference type="InterPro" id="IPR050409">
    <property type="entry name" value="E3_ubiq-protein_ligase"/>
</dbReference>
<dbReference type="CDD" id="cd00078">
    <property type="entry name" value="HECTc"/>
    <property type="match status" value="1"/>
</dbReference>
<evidence type="ECO:0000256" key="6">
    <source>
        <dbReference type="PROSITE-ProRule" id="PRU00104"/>
    </source>
</evidence>
<keyword evidence="5 6" id="KW-0833">Ubl conjugation pathway</keyword>
<dbReference type="PANTHER" id="PTHR11254:SF440">
    <property type="entry name" value="E3 UBIQUITIN-PROTEIN LIGASE NEDD-4"/>
    <property type="match status" value="1"/>
</dbReference>
<feature type="compositionally biased region" description="Acidic residues" evidence="8">
    <location>
        <begin position="1957"/>
        <end position="1976"/>
    </location>
</feature>
<gene>
    <name evidence="10" type="ORF">TTHERM_00821790</name>
</gene>
<evidence type="ECO:0000256" key="2">
    <source>
        <dbReference type="ARBA" id="ARBA00004906"/>
    </source>
</evidence>
<dbReference type="SMART" id="SM00119">
    <property type="entry name" value="HECTc"/>
    <property type="match status" value="1"/>
</dbReference>
<accession>Q22F29</accession>
<dbReference type="RefSeq" id="XP_001031509.2">
    <property type="nucleotide sequence ID" value="XM_001031509.2"/>
</dbReference>
<feature type="compositionally biased region" description="Basic and acidic residues" evidence="8">
    <location>
        <begin position="1704"/>
        <end position="1717"/>
    </location>
</feature>
<evidence type="ECO:0000256" key="8">
    <source>
        <dbReference type="SAM" id="MobiDB-lite"/>
    </source>
</evidence>
<dbReference type="HOGENOM" id="CLU_224469_0_0_1"/>
<feature type="active site" description="Glycyl thioester intermediate" evidence="6">
    <location>
        <position position="3619"/>
    </location>
</feature>
<evidence type="ECO:0000256" key="3">
    <source>
        <dbReference type="ARBA" id="ARBA00012485"/>
    </source>
</evidence>
<evidence type="ECO:0000259" key="9">
    <source>
        <dbReference type="PROSITE" id="PS50237"/>
    </source>
</evidence>
<dbReference type="FunFam" id="3.30.2410.10:FF:000009">
    <property type="entry name" value="Probable E3 ubiquitin-protein ligase HECTD2"/>
    <property type="match status" value="1"/>
</dbReference>
<dbReference type="Gene3D" id="3.90.1750.10">
    <property type="entry name" value="Hect, E3 ligase catalytic domains"/>
    <property type="match status" value="1"/>
</dbReference>
<name>Q22F29_TETTS</name>
<comment type="pathway">
    <text evidence="2">Protein modification; protein ubiquitination.</text>
</comment>
<dbReference type="Proteomes" id="UP000009168">
    <property type="component" value="Unassembled WGS sequence"/>
</dbReference>
<evidence type="ECO:0000256" key="1">
    <source>
        <dbReference type="ARBA" id="ARBA00000885"/>
    </source>
</evidence>
<dbReference type="STRING" id="312017.Q22F29"/>
<evidence type="ECO:0000313" key="11">
    <source>
        <dbReference type="Proteomes" id="UP000009168"/>
    </source>
</evidence>
<dbReference type="InParanoid" id="Q22F29"/>
<dbReference type="InterPro" id="IPR000569">
    <property type="entry name" value="HECT_dom"/>
</dbReference>
<feature type="compositionally biased region" description="Low complexity" evidence="8">
    <location>
        <begin position="1764"/>
        <end position="1774"/>
    </location>
</feature>
<dbReference type="GO" id="GO:0006511">
    <property type="term" value="P:ubiquitin-dependent protein catabolic process"/>
    <property type="evidence" value="ECO:0007669"/>
    <property type="project" value="TreeGrafter"/>
</dbReference>
<feature type="region of interest" description="Disordered" evidence="8">
    <location>
        <begin position="662"/>
        <end position="686"/>
    </location>
</feature>
<evidence type="ECO:0000256" key="7">
    <source>
        <dbReference type="SAM" id="Coils"/>
    </source>
</evidence>
<dbReference type="OrthoDB" id="8068875at2759"/>
<dbReference type="GO" id="GO:0061630">
    <property type="term" value="F:ubiquitin protein ligase activity"/>
    <property type="evidence" value="ECO:0007669"/>
    <property type="project" value="UniProtKB-EC"/>
</dbReference>
<dbReference type="SUPFAM" id="SSF56204">
    <property type="entry name" value="Hect, E3 ligase catalytic domain"/>
    <property type="match status" value="1"/>
</dbReference>
<dbReference type="eggNOG" id="KOG0939">
    <property type="taxonomic scope" value="Eukaryota"/>
</dbReference>
<dbReference type="Gene3D" id="3.30.2160.10">
    <property type="entry name" value="Hect, E3 ligase catalytic domain"/>
    <property type="match status" value="1"/>
</dbReference>
<feature type="region of interest" description="Disordered" evidence="8">
    <location>
        <begin position="1955"/>
        <end position="1988"/>
    </location>
</feature>
<reference evidence="11" key="1">
    <citation type="journal article" date="2006" name="PLoS Biol.">
        <title>Macronuclear genome sequence of the ciliate Tetrahymena thermophila, a model eukaryote.</title>
        <authorList>
            <person name="Eisen J.A."/>
            <person name="Coyne R.S."/>
            <person name="Wu M."/>
            <person name="Wu D."/>
            <person name="Thiagarajan M."/>
            <person name="Wortman J.R."/>
            <person name="Badger J.H."/>
            <person name="Ren Q."/>
            <person name="Amedeo P."/>
            <person name="Jones K.M."/>
            <person name="Tallon L.J."/>
            <person name="Delcher A.L."/>
            <person name="Salzberg S.L."/>
            <person name="Silva J.C."/>
            <person name="Haas B.J."/>
            <person name="Majoros W.H."/>
            <person name="Farzad M."/>
            <person name="Carlton J.M."/>
            <person name="Smith R.K. Jr."/>
            <person name="Garg J."/>
            <person name="Pearlman R.E."/>
            <person name="Karrer K.M."/>
            <person name="Sun L."/>
            <person name="Manning G."/>
            <person name="Elde N.C."/>
            <person name="Turkewitz A.P."/>
            <person name="Asai D.J."/>
            <person name="Wilkes D.E."/>
            <person name="Wang Y."/>
            <person name="Cai H."/>
            <person name="Collins K."/>
            <person name="Stewart B.A."/>
            <person name="Lee S.R."/>
            <person name="Wilamowska K."/>
            <person name="Weinberg Z."/>
            <person name="Ruzzo W.L."/>
            <person name="Wloga D."/>
            <person name="Gaertig J."/>
            <person name="Frankel J."/>
            <person name="Tsao C.-C."/>
            <person name="Gorovsky M.A."/>
            <person name="Keeling P.J."/>
            <person name="Waller R.F."/>
            <person name="Patron N.J."/>
            <person name="Cherry J.M."/>
            <person name="Stover N.A."/>
            <person name="Krieger C.J."/>
            <person name="del Toro C."/>
            <person name="Ryder H.F."/>
            <person name="Williamson S.C."/>
            <person name="Barbeau R.A."/>
            <person name="Hamilton E.P."/>
            <person name="Orias E."/>
        </authorList>
    </citation>
    <scope>NUCLEOTIDE SEQUENCE [LARGE SCALE GENOMIC DNA]</scope>
    <source>
        <strain evidence="11">SB210</strain>
    </source>
</reference>
<organism evidence="10 11">
    <name type="scientific">Tetrahymena thermophila (strain SB210)</name>
    <dbReference type="NCBI Taxonomy" id="312017"/>
    <lineage>
        <taxon>Eukaryota</taxon>
        <taxon>Sar</taxon>
        <taxon>Alveolata</taxon>
        <taxon>Ciliophora</taxon>
        <taxon>Intramacronucleata</taxon>
        <taxon>Oligohymenophorea</taxon>
        <taxon>Hymenostomatida</taxon>
        <taxon>Tetrahymenina</taxon>
        <taxon>Tetrahymenidae</taxon>
        <taxon>Tetrahymena</taxon>
    </lineage>
</organism>
<dbReference type="KEGG" id="tet:TTHERM_00821790"/>
<proteinExistence type="predicted"/>
<feature type="compositionally biased region" description="Acidic residues" evidence="8">
    <location>
        <begin position="1775"/>
        <end position="1791"/>
    </location>
</feature>
<dbReference type="PANTHER" id="PTHR11254">
    <property type="entry name" value="HECT DOMAIN UBIQUITIN-PROTEIN LIGASE"/>
    <property type="match status" value="1"/>
</dbReference>
<evidence type="ECO:0000256" key="4">
    <source>
        <dbReference type="ARBA" id="ARBA00022679"/>
    </source>
</evidence>
<dbReference type="GO" id="GO:0005737">
    <property type="term" value="C:cytoplasm"/>
    <property type="evidence" value="ECO:0007669"/>
    <property type="project" value="TreeGrafter"/>
</dbReference>
<feature type="compositionally biased region" description="Low complexity" evidence="8">
    <location>
        <begin position="1683"/>
        <end position="1698"/>
    </location>
</feature>
<keyword evidence="11" id="KW-1185">Reference proteome</keyword>
<feature type="region of interest" description="Disordered" evidence="8">
    <location>
        <begin position="2531"/>
        <end position="2553"/>
    </location>
</feature>